<organism evidence="1">
    <name type="scientific">Myoviridae sp. ctshb19</name>
    <dbReference type="NCBI Taxonomy" id="2825194"/>
    <lineage>
        <taxon>Viruses</taxon>
        <taxon>Duplodnaviria</taxon>
        <taxon>Heunggongvirae</taxon>
        <taxon>Uroviricota</taxon>
        <taxon>Caudoviricetes</taxon>
    </lineage>
</organism>
<protein>
    <submittedName>
        <fullName evidence="1">Uncharacterized protein</fullName>
    </submittedName>
</protein>
<sequence>MMKRNNISPIFSLADTFTHTVQQVDTFEDFGKAHDGHHIGLFFRKLVDTPMMIDYESPEILNRFCKMYNFVNARRSIYGHLFVVSDESKVDLEPHKLIVSCNKKELYDYVQHPITSYKQKLLIFKSSTGSVLAISGNAESPYLVTEAV</sequence>
<accession>A0A8S5UH59</accession>
<dbReference type="EMBL" id="BK016086">
    <property type="protein sequence ID" value="DAF93710.1"/>
    <property type="molecule type" value="Genomic_DNA"/>
</dbReference>
<reference evidence="1" key="1">
    <citation type="journal article" date="2021" name="Proc. Natl. Acad. Sci. U.S.A.">
        <title>A Catalog of Tens of Thousands of Viruses from Human Metagenomes Reveals Hidden Associations with Chronic Diseases.</title>
        <authorList>
            <person name="Tisza M.J."/>
            <person name="Buck C.B."/>
        </authorList>
    </citation>
    <scope>NUCLEOTIDE SEQUENCE</scope>
    <source>
        <strain evidence="1">Ctshb19</strain>
    </source>
</reference>
<evidence type="ECO:0000313" key="1">
    <source>
        <dbReference type="EMBL" id="DAF93710.1"/>
    </source>
</evidence>
<name>A0A8S5UH59_9CAUD</name>
<proteinExistence type="predicted"/>